<dbReference type="InterPro" id="IPR022641">
    <property type="entry name" value="CheR_N"/>
</dbReference>
<dbReference type="EC" id="2.1.1.80" evidence="5"/>
<reference evidence="8 9" key="1">
    <citation type="submission" date="2015-06" db="EMBL/GenBank/DDBJ databases">
        <title>Improved classification and identification of acetic acid bacteria using matrix-assisted laser desorption/ionization time-of-flight mass spectrometry; Gluconobacter nephelii and Gluconobacter uchimurae are later heterotypic synonyms of Gluconobacter japonicus and Gluconobacter oxydans, respectively.</title>
        <authorList>
            <person name="Li L."/>
            <person name="Cleenwerck I."/>
            <person name="De Vuyst L."/>
            <person name="Vandamme P."/>
        </authorList>
    </citation>
    <scope>NUCLEOTIDE SEQUENCE [LARGE SCALE GENOMIC DNA]</scope>
    <source>
        <strain evidence="8 9">LMG 1604</strain>
    </source>
</reference>
<accession>A0A149V3M7</accession>
<dbReference type="Gene3D" id="3.40.50.150">
    <property type="entry name" value="Vaccinia Virus protein VP39"/>
    <property type="match status" value="1"/>
</dbReference>
<dbReference type="SUPFAM" id="SSF53335">
    <property type="entry name" value="S-adenosyl-L-methionine-dependent methyltransferases"/>
    <property type="match status" value="1"/>
</dbReference>
<keyword evidence="2 5" id="KW-0489">Methyltransferase</keyword>
<evidence type="ECO:0000256" key="6">
    <source>
        <dbReference type="PIRSR" id="PIRSR000410-1"/>
    </source>
</evidence>
<feature type="binding site" evidence="6">
    <location>
        <begin position="224"/>
        <end position="225"/>
    </location>
    <ligand>
        <name>S-adenosyl-L-methionine</name>
        <dbReference type="ChEBI" id="CHEBI:59789"/>
    </ligand>
</feature>
<feature type="binding site" evidence="6">
    <location>
        <position position="88"/>
    </location>
    <ligand>
        <name>S-adenosyl-L-methionine</name>
        <dbReference type="ChEBI" id="CHEBI:59789"/>
    </ligand>
</feature>
<feature type="binding site" evidence="6">
    <location>
        <position position="126"/>
    </location>
    <ligand>
        <name>S-adenosyl-L-methionine</name>
        <dbReference type="ChEBI" id="CHEBI:59789"/>
    </ligand>
</feature>
<name>A0A149V3M7_9PROT</name>
<comment type="caution">
    <text evidence="8">The sequence shown here is derived from an EMBL/GenBank/DDBJ whole genome shotgun (WGS) entry which is preliminary data.</text>
</comment>
<dbReference type="EMBL" id="LHZZ01000585">
    <property type="protein sequence ID" value="KXV74769.1"/>
    <property type="molecule type" value="Genomic_DNA"/>
</dbReference>
<dbReference type="InterPro" id="IPR000780">
    <property type="entry name" value="CheR_MeTrfase"/>
</dbReference>
<feature type="domain" description="CheR-type methyltransferase" evidence="7">
    <location>
        <begin position="5"/>
        <end position="280"/>
    </location>
</feature>
<evidence type="ECO:0000256" key="1">
    <source>
        <dbReference type="ARBA" id="ARBA00001541"/>
    </source>
</evidence>
<comment type="function">
    <text evidence="5">Methylation of the membrane-bound methyl-accepting chemotaxis proteins (MCP) to form gamma-glutamyl methyl ester residues in MCP.</text>
</comment>
<keyword evidence="4 5" id="KW-0949">S-adenosyl-L-methionine</keyword>
<sequence>MVDTRSTVDPEYTDADFQMVRRIAKHEAGIFIPDSKSTLVYSRVSRRMRESGMDSFQAYLGFVQSPAGRAEMNKLVCALTTNVTSFFRERPHFVHMEQNVLPGLAAKLRSGGRGRMWSAACSTGQEPWSIAMSIMSAFPEAASYDMRILATDINSEVVAQAASGTYVESETDGISTKQKSQFMQADARGNLSFVGNIRQLPAFKVLNLNADWPMRGQFSVIFCRNVVIYFDEPTRERLWGRLAEKLEKGGFLYVGHSEKVANPRRCGLEQIAPTIYRKDS</sequence>
<evidence type="ECO:0000256" key="5">
    <source>
        <dbReference type="PIRNR" id="PIRNR000410"/>
    </source>
</evidence>
<evidence type="ECO:0000313" key="9">
    <source>
        <dbReference type="Proteomes" id="UP000075538"/>
    </source>
</evidence>
<dbReference type="RefSeq" id="WP_061491340.1">
    <property type="nucleotide sequence ID" value="NZ_LHZZ01000585.1"/>
</dbReference>
<dbReference type="PATRIC" id="fig|178901.15.peg.372"/>
<dbReference type="InterPro" id="IPR036804">
    <property type="entry name" value="CheR_N_sf"/>
</dbReference>
<protein>
    <recommendedName>
        <fullName evidence="5">Chemotaxis protein methyltransferase</fullName>
        <ecNumber evidence="5">2.1.1.80</ecNumber>
    </recommendedName>
</protein>
<dbReference type="GO" id="GO:0008983">
    <property type="term" value="F:protein-glutamate O-methyltransferase activity"/>
    <property type="evidence" value="ECO:0007669"/>
    <property type="project" value="UniProtKB-EC"/>
</dbReference>
<feature type="binding site" evidence="6">
    <location>
        <begin position="207"/>
        <end position="208"/>
    </location>
    <ligand>
        <name>S-adenosyl-L-methionine</name>
        <dbReference type="ChEBI" id="CHEBI:59789"/>
    </ligand>
</feature>
<dbReference type="PRINTS" id="PR00996">
    <property type="entry name" value="CHERMTFRASE"/>
</dbReference>
<evidence type="ECO:0000256" key="3">
    <source>
        <dbReference type="ARBA" id="ARBA00022679"/>
    </source>
</evidence>
<gene>
    <name evidence="8" type="ORF">AD953_10260</name>
</gene>
<proteinExistence type="predicted"/>
<dbReference type="Gene3D" id="1.10.155.10">
    <property type="entry name" value="Chemotaxis receptor methyltransferase CheR, N-terminal domain"/>
    <property type="match status" value="1"/>
</dbReference>
<dbReference type="InterPro" id="IPR022642">
    <property type="entry name" value="CheR_C"/>
</dbReference>
<evidence type="ECO:0000259" key="7">
    <source>
        <dbReference type="PROSITE" id="PS50123"/>
    </source>
</evidence>
<comment type="catalytic activity">
    <reaction evidence="1 5">
        <text>L-glutamyl-[protein] + S-adenosyl-L-methionine = [protein]-L-glutamate 5-O-methyl ester + S-adenosyl-L-homocysteine</text>
        <dbReference type="Rhea" id="RHEA:24452"/>
        <dbReference type="Rhea" id="RHEA-COMP:10208"/>
        <dbReference type="Rhea" id="RHEA-COMP:10311"/>
        <dbReference type="ChEBI" id="CHEBI:29973"/>
        <dbReference type="ChEBI" id="CHEBI:57856"/>
        <dbReference type="ChEBI" id="CHEBI:59789"/>
        <dbReference type="ChEBI" id="CHEBI:82795"/>
        <dbReference type="EC" id="2.1.1.80"/>
    </reaction>
</comment>
<dbReference type="SUPFAM" id="SSF47757">
    <property type="entry name" value="Chemotaxis receptor methyltransferase CheR, N-terminal domain"/>
    <property type="match status" value="1"/>
</dbReference>
<dbReference type="PROSITE" id="PS50123">
    <property type="entry name" value="CHER"/>
    <property type="match status" value="1"/>
</dbReference>
<dbReference type="PANTHER" id="PTHR24422:SF19">
    <property type="entry name" value="CHEMOTAXIS PROTEIN METHYLTRANSFERASE"/>
    <property type="match status" value="1"/>
</dbReference>
<evidence type="ECO:0000256" key="2">
    <source>
        <dbReference type="ARBA" id="ARBA00022603"/>
    </source>
</evidence>
<dbReference type="Pfam" id="PF01739">
    <property type="entry name" value="CheR"/>
    <property type="match status" value="1"/>
</dbReference>
<dbReference type="Pfam" id="PF03705">
    <property type="entry name" value="CheR_N"/>
    <property type="match status" value="1"/>
</dbReference>
<dbReference type="PIRSF" id="PIRSF000410">
    <property type="entry name" value="CheR"/>
    <property type="match status" value="1"/>
</dbReference>
<dbReference type="InterPro" id="IPR026024">
    <property type="entry name" value="Chemotaxis_MeTrfase_CheR"/>
</dbReference>
<feature type="binding site" evidence="6">
    <location>
        <position position="82"/>
    </location>
    <ligand>
        <name>S-adenosyl-L-methionine</name>
        <dbReference type="ChEBI" id="CHEBI:59789"/>
    </ligand>
</feature>
<dbReference type="PANTHER" id="PTHR24422">
    <property type="entry name" value="CHEMOTAXIS PROTEIN METHYLTRANSFERASE"/>
    <property type="match status" value="1"/>
</dbReference>
<dbReference type="Proteomes" id="UP000075538">
    <property type="component" value="Unassembled WGS sequence"/>
</dbReference>
<feature type="binding site" evidence="6">
    <location>
        <position position="84"/>
    </location>
    <ligand>
        <name>S-adenosyl-L-methionine</name>
        <dbReference type="ChEBI" id="CHEBI:59789"/>
    </ligand>
</feature>
<dbReference type="SMART" id="SM00138">
    <property type="entry name" value="MeTrc"/>
    <property type="match status" value="1"/>
</dbReference>
<dbReference type="InterPro" id="IPR029063">
    <property type="entry name" value="SAM-dependent_MTases_sf"/>
</dbReference>
<dbReference type="AlphaFoldDB" id="A0A149V3M7"/>
<organism evidence="8 9">
    <name type="scientific">Acetobacter malorum</name>
    <dbReference type="NCBI Taxonomy" id="178901"/>
    <lineage>
        <taxon>Bacteria</taxon>
        <taxon>Pseudomonadati</taxon>
        <taxon>Pseudomonadota</taxon>
        <taxon>Alphaproteobacteria</taxon>
        <taxon>Acetobacterales</taxon>
        <taxon>Acetobacteraceae</taxon>
        <taxon>Acetobacter</taxon>
    </lineage>
</organism>
<keyword evidence="3 5" id="KW-0808">Transferase</keyword>
<evidence type="ECO:0000256" key="4">
    <source>
        <dbReference type="ARBA" id="ARBA00022691"/>
    </source>
</evidence>
<dbReference type="InterPro" id="IPR050903">
    <property type="entry name" value="Bact_Chemotaxis_MeTrfase"/>
</dbReference>
<feature type="binding site" evidence="6">
    <location>
        <position position="152"/>
    </location>
    <ligand>
        <name>S-adenosyl-L-methionine</name>
        <dbReference type="ChEBI" id="CHEBI:59789"/>
    </ligand>
</feature>
<evidence type="ECO:0000313" key="8">
    <source>
        <dbReference type="EMBL" id="KXV74769.1"/>
    </source>
</evidence>
<dbReference type="GO" id="GO:0032259">
    <property type="term" value="P:methylation"/>
    <property type="evidence" value="ECO:0007669"/>
    <property type="project" value="UniProtKB-KW"/>
</dbReference>